<comment type="similarity">
    <text evidence="2">Belongs to the AzlC family.</text>
</comment>
<dbReference type="PANTHER" id="PTHR34979:SF1">
    <property type="entry name" value="INNER MEMBRANE PROTEIN YGAZ"/>
    <property type="match status" value="1"/>
</dbReference>
<keyword evidence="5 8" id="KW-0812">Transmembrane</keyword>
<evidence type="ECO:0000256" key="3">
    <source>
        <dbReference type="ARBA" id="ARBA00022448"/>
    </source>
</evidence>
<dbReference type="GO" id="GO:0005886">
    <property type="term" value="C:plasma membrane"/>
    <property type="evidence" value="ECO:0007669"/>
    <property type="project" value="UniProtKB-SubCell"/>
</dbReference>
<evidence type="ECO:0000256" key="1">
    <source>
        <dbReference type="ARBA" id="ARBA00004651"/>
    </source>
</evidence>
<feature type="transmembrane region" description="Helical" evidence="8">
    <location>
        <begin position="12"/>
        <end position="31"/>
    </location>
</feature>
<dbReference type="EMBL" id="AGJL01000006">
    <property type="protein sequence ID" value="EHP88584.1"/>
    <property type="molecule type" value="Genomic_DNA"/>
</dbReference>
<accession>H1KX59</accession>
<evidence type="ECO:0000313" key="10">
    <source>
        <dbReference type="Proteomes" id="UP000003706"/>
    </source>
</evidence>
<dbReference type="STRING" id="647171.MetfoDRAFT_0382"/>
<dbReference type="GO" id="GO:1903785">
    <property type="term" value="P:L-valine transmembrane transport"/>
    <property type="evidence" value="ECO:0007669"/>
    <property type="project" value="TreeGrafter"/>
</dbReference>
<evidence type="ECO:0000256" key="6">
    <source>
        <dbReference type="ARBA" id="ARBA00022989"/>
    </source>
</evidence>
<keyword evidence="7 8" id="KW-0472">Membrane</keyword>
<evidence type="ECO:0000313" key="9">
    <source>
        <dbReference type="EMBL" id="EHP88584.1"/>
    </source>
</evidence>
<comment type="subcellular location">
    <subcellularLocation>
        <location evidence="1">Cell membrane</location>
        <topology evidence="1">Multi-pass membrane protein</topology>
    </subcellularLocation>
</comment>
<keyword evidence="10" id="KW-1185">Reference proteome</keyword>
<evidence type="ECO:0000256" key="8">
    <source>
        <dbReference type="SAM" id="Phobius"/>
    </source>
</evidence>
<evidence type="ECO:0000256" key="7">
    <source>
        <dbReference type="ARBA" id="ARBA00023136"/>
    </source>
</evidence>
<dbReference type="Pfam" id="PF03591">
    <property type="entry name" value="AzlC"/>
    <property type="match status" value="1"/>
</dbReference>
<protein>
    <submittedName>
        <fullName evidence="9">AzlC family protein</fullName>
    </submittedName>
</protein>
<reference evidence="9 10" key="1">
    <citation type="submission" date="2011-09" db="EMBL/GenBank/DDBJ databases">
        <title>The draft genome of Methanotorris formicicus Mc-S-70.</title>
        <authorList>
            <consortium name="US DOE Joint Genome Institute (JGI-PGF)"/>
            <person name="Lucas S."/>
            <person name="Han J."/>
            <person name="Lapidus A."/>
            <person name="Cheng J.-F."/>
            <person name="Goodwin L."/>
            <person name="Pitluck S."/>
            <person name="Peters L."/>
            <person name="Land M.L."/>
            <person name="Hauser L."/>
            <person name="Sieprawska-Lupa M."/>
            <person name="Takai K."/>
            <person name="Miyazaki J."/>
            <person name="Whitman W."/>
            <person name="Woyke T.J."/>
        </authorList>
    </citation>
    <scope>NUCLEOTIDE SEQUENCE [LARGE SCALE GENOMIC DNA]</scope>
    <source>
        <strain evidence="9 10">Mc-S-70</strain>
    </source>
</reference>
<dbReference type="OrthoDB" id="170360at2157"/>
<keyword evidence="6 8" id="KW-1133">Transmembrane helix</keyword>
<dbReference type="PATRIC" id="fig|647171.4.peg.376"/>
<organism evidence="9 10">
    <name type="scientific">Methanotorris formicicus Mc-S-70</name>
    <dbReference type="NCBI Taxonomy" id="647171"/>
    <lineage>
        <taxon>Archaea</taxon>
        <taxon>Methanobacteriati</taxon>
        <taxon>Methanobacteriota</taxon>
        <taxon>Methanomada group</taxon>
        <taxon>Methanococci</taxon>
        <taxon>Methanococcales</taxon>
        <taxon>Methanocaldococcaceae</taxon>
        <taxon>Methanotorris</taxon>
    </lineage>
</organism>
<gene>
    <name evidence="9" type="ORF">MetfoDRAFT_0382</name>
</gene>
<dbReference type="RefSeq" id="WP_007043828.1">
    <property type="nucleotide sequence ID" value="NZ_AGJL01000006.1"/>
</dbReference>
<dbReference type="Proteomes" id="UP000003706">
    <property type="component" value="Unassembled WGS sequence"/>
</dbReference>
<feature type="transmembrane region" description="Helical" evidence="8">
    <location>
        <begin position="174"/>
        <end position="207"/>
    </location>
</feature>
<evidence type="ECO:0000256" key="5">
    <source>
        <dbReference type="ARBA" id="ARBA00022692"/>
    </source>
</evidence>
<comment type="caution">
    <text evidence="9">The sequence shown here is derived from an EMBL/GenBank/DDBJ whole genome shotgun (WGS) entry which is preliminary data.</text>
</comment>
<dbReference type="PANTHER" id="PTHR34979">
    <property type="entry name" value="INNER MEMBRANE PROTEIN YGAZ"/>
    <property type="match status" value="1"/>
</dbReference>
<feature type="transmembrane region" description="Helical" evidence="8">
    <location>
        <begin position="37"/>
        <end position="57"/>
    </location>
</feature>
<keyword evidence="4" id="KW-1003">Cell membrane</keyword>
<name>H1KX59_9EURY</name>
<feature type="transmembrane region" description="Helical" evidence="8">
    <location>
        <begin position="125"/>
        <end position="143"/>
    </location>
</feature>
<evidence type="ECO:0000256" key="4">
    <source>
        <dbReference type="ARBA" id="ARBA00022475"/>
    </source>
</evidence>
<evidence type="ECO:0000256" key="2">
    <source>
        <dbReference type="ARBA" id="ARBA00010735"/>
    </source>
</evidence>
<keyword evidence="3" id="KW-0813">Transport</keyword>
<dbReference type="InterPro" id="IPR011606">
    <property type="entry name" value="Brnchd-chn_aa_trnsp_permease"/>
</dbReference>
<feature type="transmembrane region" description="Helical" evidence="8">
    <location>
        <begin position="150"/>
        <end position="168"/>
    </location>
</feature>
<dbReference type="AlphaFoldDB" id="H1KX59"/>
<proteinExistence type="inferred from homology"/>
<sequence>MFKRGLVRSLPIAIGYLPVAITFGISTLALGFSKVEIFLISALIFAGASQFALISLLPYSVIDAVSVALILNLRHIIYSHLISQKFDLKKRFITAYGLTDEVFASSISSKEKDEKYILGLEVGSYLSWILGTLIGIFGGDILLSNEIITLSLLFSLTALYFILLIPNLKKSGLSIAVGGVIALVFCYFGYPSIGILVAGILSPLVVLKNKKIRLG</sequence>